<keyword evidence="2" id="KW-0472">Membrane</keyword>
<accession>A6WAR5</accession>
<keyword evidence="2" id="KW-0812">Transmembrane</keyword>
<dbReference type="Proteomes" id="UP000001116">
    <property type="component" value="Chromosome"/>
</dbReference>
<dbReference type="KEGG" id="kra:Krad_2424"/>
<evidence type="ECO:0000256" key="2">
    <source>
        <dbReference type="SAM" id="Phobius"/>
    </source>
</evidence>
<sequence length="296" mass="32266">MSRRARDGCWEVRGVDRPRRRRSATVGDVARPLYVETLVRCEADRLWHLTQAPDLHPRWDLRFSSIQPTVRDADGHQHFTYALVLPHPRAALLTVTGTGVSVGQRRDAAGRGTSALRFRPHGVLSPLGEGAGYWRYVPTEHGVRFLTGYDYVPGWGGLGRVLDPFLVRPLVGWATAWSFDRLRLWAETGLDPALARNRALRDAAVRSVGLGLSLGALAAAGGRRTRRHGRRHGQRRSLVGAAVAVAAAALLWPVGSGTPSARRCLRRAPDRRSATAPTSLDTVPLPMGSAAPGRDA</sequence>
<dbReference type="SUPFAM" id="SSF55961">
    <property type="entry name" value="Bet v1-like"/>
    <property type="match status" value="1"/>
</dbReference>
<dbReference type="AlphaFoldDB" id="A6WAR5"/>
<evidence type="ECO:0000313" key="3">
    <source>
        <dbReference type="EMBL" id="ABS03904.1"/>
    </source>
</evidence>
<protein>
    <recommendedName>
        <fullName evidence="5">SRPBCC family protein</fullName>
    </recommendedName>
</protein>
<gene>
    <name evidence="3" type="ordered locus">Krad_2424</name>
</gene>
<evidence type="ECO:0000313" key="4">
    <source>
        <dbReference type="Proteomes" id="UP000001116"/>
    </source>
</evidence>
<keyword evidence="2" id="KW-1133">Transmembrane helix</keyword>
<dbReference type="HOGENOM" id="CLU_1146685_0_0_11"/>
<feature type="region of interest" description="Disordered" evidence="1">
    <location>
        <begin position="258"/>
        <end position="296"/>
    </location>
</feature>
<evidence type="ECO:0000256" key="1">
    <source>
        <dbReference type="SAM" id="MobiDB-lite"/>
    </source>
</evidence>
<name>A6WAR5_KINRD</name>
<organism evidence="3 4">
    <name type="scientific">Kineococcus radiotolerans (strain ATCC BAA-149 / DSM 14245 / SRS30216)</name>
    <dbReference type="NCBI Taxonomy" id="266940"/>
    <lineage>
        <taxon>Bacteria</taxon>
        <taxon>Bacillati</taxon>
        <taxon>Actinomycetota</taxon>
        <taxon>Actinomycetes</taxon>
        <taxon>Kineosporiales</taxon>
        <taxon>Kineosporiaceae</taxon>
        <taxon>Kineococcus</taxon>
    </lineage>
</organism>
<keyword evidence="4" id="KW-1185">Reference proteome</keyword>
<dbReference type="EMBL" id="CP000750">
    <property type="protein sequence ID" value="ABS03904.1"/>
    <property type="molecule type" value="Genomic_DNA"/>
</dbReference>
<proteinExistence type="predicted"/>
<dbReference type="eggNOG" id="ENOG5030CRY">
    <property type="taxonomic scope" value="Bacteria"/>
</dbReference>
<evidence type="ECO:0008006" key="5">
    <source>
        <dbReference type="Google" id="ProtNLM"/>
    </source>
</evidence>
<reference evidence="4" key="1">
    <citation type="journal article" date="2008" name="PLoS ONE">
        <title>Survival in nuclear waste, extreme resistance, and potential applications gleaned from the genome sequence of Kineococcus radiotolerans SRS30216.</title>
        <authorList>
            <person name="Bagwell C.E."/>
            <person name="Bhat S."/>
            <person name="Hawkins G.M."/>
            <person name="Smith B.W."/>
            <person name="Biswas T."/>
            <person name="Hoover T.R."/>
            <person name="Saunders E."/>
            <person name="Han C.S."/>
            <person name="Tsodikov O.V."/>
            <person name="Shimkets L.J."/>
        </authorList>
    </citation>
    <scope>NUCLEOTIDE SEQUENCE [LARGE SCALE GENOMIC DNA]</scope>
    <source>
        <strain evidence="4">ATCC BAA-149 / DSM 14245 / SRS30216</strain>
    </source>
</reference>
<feature type="transmembrane region" description="Helical" evidence="2">
    <location>
        <begin position="237"/>
        <end position="255"/>
    </location>
</feature>